<feature type="region of interest" description="Disordered" evidence="1">
    <location>
        <begin position="1"/>
        <end position="20"/>
    </location>
</feature>
<gene>
    <name evidence="2" type="ORF">THF1D04_10766</name>
</gene>
<accession>A0AAU9PYQ4</accession>
<evidence type="ECO:0000256" key="1">
    <source>
        <dbReference type="SAM" id="MobiDB-lite"/>
    </source>
</evidence>
<evidence type="ECO:0008006" key="4">
    <source>
        <dbReference type="Google" id="ProtNLM"/>
    </source>
</evidence>
<sequence length="216" mass="24925">MKPVHSMPVPKAQDSTLNDPKVTKETVEYVNYIFREIQAASPAWKLTFPDEASLSAAKRAWLKALVEERMTNPAQIEQGLRMARKDDSDFFPSVGKFITWCKTSSKVPDLESAFAMLQQYMRCEYSSIPKEVKAMFDLIGKPTLRKGDVGVIYRAFKRNYRFICGKLNDGYSVDEYLVEKLPKQKEPELSDDEKEARRLRILSEIQKTKKMLRGKK</sequence>
<proteinExistence type="predicted"/>
<organism evidence="2 3">
    <name type="scientific">Vibrio owensii</name>
    <dbReference type="NCBI Taxonomy" id="696485"/>
    <lineage>
        <taxon>Bacteria</taxon>
        <taxon>Pseudomonadati</taxon>
        <taxon>Pseudomonadota</taxon>
        <taxon>Gammaproteobacteria</taxon>
        <taxon>Vibrionales</taxon>
        <taxon>Vibrionaceae</taxon>
        <taxon>Vibrio</taxon>
    </lineage>
</organism>
<dbReference type="AlphaFoldDB" id="A0AAU9PYQ4"/>
<dbReference type="Pfam" id="PF06992">
    <property type="entry name" value="Phage_lambda_P"/>
    <property type="match status" value="1"/>
</dbReference>
<dbReference type="InterPro" id="IPR009731">
    <property type="entry name" value="P-like"/>
</dbReference>
<comment type="caution">
    <text evidence="2">The sequence shown here is derived from an EMBL/GenBank/DDBJ whole genome shotgun (WGS) entry which is preliminary data.</text>
</comment>
<dbReference type="EMBL" id="CAKMTQ010000001">
    <property type="protein sequence ID" value="CAH1521319.1"/>
    <property type="molecule type" value="Genomic_DNA"/>
</dbReference>
<protein>
    <recommendedName>
        <fullName evidence="4">Replication protein P</fullName>
    </recommendedName>
</protein>
<name>A0AAU9PYQ4_9VIBR</name>
<evidence type="ECO:0000313" key="2">
    <source>
        <dbReference type="EMBL" id="CAH1521319.1"/>
    </source>
</evidence>
<reference evidence="2" key="1">
    <citation type="submission" date="2022-01" db="EMBL/GenBank/DDBJ databases">
        <authorList>
            <person name="Lagorce A."/>
        </authorList>
    </citation>
    <scope>NUCLEOTIDE SEQUENCE</scope>
    <source>
        <strain evidence="2">Th15_F1_D04</strain>
    </source>
</reference>
<dbReference type="RefSeq" id="WP_409929999.1">
    <property type="nucleotide sequence ID" value="NZ_CAKMTQ010000001.1"/>
</dbReference>
<evidence type="ECO:0000313" key="3">
    <source>
        <dbReference type="Proteomes" id="UP001295420"/>
    </source>
</evidence>
<dbReference type="Proteomes" id="UP001295420">
    <property type="component" value="Unassembled WGS sequence"/>
</dbReference>
<dbReference type="GO" id="GO:0006270">
    <property type="term" value="P:DNA replication initiation"/>
    <property type="evidence" value="ECO:0007669"/>
    <property type="project" value="InterPro"/>
</dbReference>